<dbReference type="KEGG" id="ahb:bsdtb5_42340"/>
<name>A0A7R7EQ82_9FIRM</name>
<dbReference type="EMBL" id="AP024169">
    <property type="protein sequence ID" value="BCN32939.1"/>
    <property type="molecule type" value="Genomic_DNA"/>
</dbReference>
<dbReference type="RefSeq" id="WP_271713937.1">
    <property type="nucleotide sequence ID" value="NZ_AP024169.1"/>
</dbReference>
<proteinExistence type="predicted"/>
<keyword evidence="2" id="KW-1185">Reference proteome</keyword>
<evidence type="ECO:0000313" key="1">
    <source>
        <dbReference type="EMBL" id="BCN32939.1"/>
    </source>
</evidence>
<evidence type="ECO:0000313" key="2">
    <source>
        <dbReference type="Proteomes" id="UP000595897"/>
    </source>
</evidence>
<dbReference type="Gene3D" id="3.40.50.300">
    <property type="entry name" value="P-loop containing nucleotide triphosphate hydrolases"/>
    <property type="match status" value="1"/>
</dbReference>
<organism evidence="1 2">
    <name type="scientific">Anaeromicropila herbilytica</name>
    <dbReference type="NCBI Taxonomy" id="2785025"/>
    <lineage>
        <taxon>Bacteria</taxon>
        <taxon>Bacillati</taxon>
        <taxon>Bacillota</taxon>
        <taxon>Clostridia</taxon>
        <taxon>Lachnospirales</taxon>
        <taxon>Lachnospiraceae</taxon>
        <taxon>Anaeromicropila</taxon>
    </lineage>
</organism>
<evidence type="ECO:0008006" key="3">
    <source>
        <dbReference type="Google" id="ProtNLM"/>
    </source>
</evidence>
<protein>
    <recommendedName>
        <fullName evidence="3">AAA domain-containing protein</fullName>
    </recommendedName>
</protein>
<reference evidence="1 2" key="1">
    <citation type="submission" date="2020-11" db="EMBL/GenBank/DDBJ databases">
        <title>Draft genome sequencing of a Lachnospiraceae strain isolated from anoxic soil subjected to BSD treatment.</title>
        <authorList>
            <person name="Uek A."/>
            <person name="Tonouchi A."/>
        </authorList>
    </citation>
    <scope>NUCLEOTIDE SEQUENCE [LARGE SCALE GENOMIC DNA]</scope>
    <source>
        <strain evidence="1 2">TB5</strain>
    </source>
</reference>
<sequence length="335" mass="39007">MKSASLILFDYDIDYVNNFLDYFRKARLSLYEVMGFSKEEHLKHYLENQKVDILLSSGDLSISEYTKENNMLVLLLTEETLQRNDMENECIFKYQSVEIIMKKVTEEYIKTISASDVQKVKSTQNGAKIISFYSPYRDLDTSYLSFALSMALAKNKQVLYIDFSLFEAMLLLTDATSNSLSELLYYLKQESSNLIVKLNAVTIPLVGIHCLAGVEHEFDLYQISKTDIQRLLHTIRYNENYDVLICNVGFMNESMVELLSESNKVYMLKDRNLVEGYKKEKFFHVLSLEEQDEMEDQIEFIDVPSEYCIEEHFSLKELQENGIVEYVNQTIGNVI</sequence>
<dbReference type="Proteomes" id="UP000595897">
    <property type="component" value="Chromosome"/>
</dbReference>
<dbReference type="InterPro" id="IPR027417">
    <property type="entry name" value="P-loop_NTPase"/>
</dbReference>
<dbReference type="Gene3D" id="3.40.50.10850">
    <property type="entry name" value="Ntrc-like two-domain protein"/>
    <property type="match status" value="1"/>
</dbReference>
<accession>A0A7R7EQ82</accession>
<dbReference type="AlphaFoldDB" id="A0A7R7EQ82"/>
<gene>
    <name evidence="1" type="ORF">bsdtb5_42340</name>
</gene>